<dbReference type="GO" id="GO:0015297">
    <property type="term" value="F:antiporter activity"/>
    <property type="evidence" value="ECO:0007669"/>
    <property type="project" value="InterPro"/>
</dbReference>
<dbReference type="InterPro" id="IPR002657">
    <property type="entry name" value="BilAc:Na_symport/Acr3"/>
</dbReference>
<feature type="transmembrane region" description="Helical" evidence="8">
    <location>
        <begin position="37"/>
        <end position="56"/>
    </location>
</feature>
<evidence type="ECO:0000256" key="3">
    <source>
        <dbReference type="ARBA" id="ARBA00022448"/>
    </source>
</evidence>
<protein>
    <submittedName>
        <fullName evidence="10">ACR3 family arsenite efflux pump ArsB</fullName>
    </submittedName>
    <submittedName>
        <fullName evidence="9">Bile acid transporter</fullName>
    </submittedName>
</protein>
<evidence type="ECO:0000313" key="9">
    <source>
        <dbReference type="EMBL" id="STX09388.1"/>
    </source>
</evidence>
<dbReference type="InterPro" id="IPR004706">
    <property type="entry name" value="Arsenical-R_Acr3"/>
</dbReference>
<comment type="subcellular location">
    <subcellularLocation>
        <location evidence="1">Cell membrane</location>
        <topology evidence="1">Multi-pass membrane protein</topology>
    </subcellularLocation>
</comment>
<dbReference type="Gene3D" id="1.20.1530.20">
    <property type="match status" value="1"/>
</dbReference>
<evidence type="ECO:0000313" key="10">
    <source>
        <dbReference type="EMBL" id="TDR37438.1"/>
    </source>
</evidence>
<feature type="transmembrane region" description="Helical" evidence="8">
    <location>
        <begin position="95"/>
        <end position="116"/>
    </location>
</feature>
<dbReference type="EMBL" id="SNZG01000020">
    <property type="protein sequence ID" value="TDR37438.1"/>
    <property type="molecule type" value="Genomic_DNA"/>
</dbReference>
<dbReference type="GO" id="GO:0015105">
    <property type="term" value="F:arsenite transmembrane transporter activity"/>
    <property type="evidence" value="ECO:0007669"/>
    <property type="project" value="TreeGrafter"/>
</dbReference>
<evidence type="ECO:0000256" key="1">
    <source>
        <dbReference type="ARBA" id="ARBA00004651"/>
    </source>
</evidence>
<reference evidence="10 12" key="2">
    <citation type="submission" date="2019-03" db="EMBL/GenBank/DDBJ databases">
        <title>Genomic Encyclopedia of Type Strains, Phase IV (KMG-IV): sequencing the most valuable type-strain genomes for metagenomic binning, comparative biology and taxonomic classification.</title>
        <authorList>
            <person name="Goeker M."/>
        </authorList>
    </citation>
    <scope>NUCLEOTIDE SEQUENCE [LARGE SCALE GENOMIC DNA]</scope>
    <source>
        <strain evidence="10 12">DSM 20580</strain>
    </source>
</reference>
<feature type="transmembrane region" description="Helical" evidence="8">
    <location>
        <begin position="168"/>
        <end position="187"/>
    </location>
</feature>
<evidence type="ECO:0000256" key="4">
    <source>
        <dbReference type="ARBA" id="ARBA00022475"/>
    </source>
</evidence>
<evidence type="ECO:0000256" key="2">
    <source>
        <dbReference type="ARBA" id="ARBA00010110"/>
    </source>
</evidence>
<dbReference type="OrthoDB" id="3254016at2"/>
<feature type="transmembrane region" description="Helical" evidence="8">
    <location>
        <begin position="68"/>
        <end position="89"/>
    </location>
</feature>
<organism evidence="9 11">
    <name type="scientific">Kurthia zopfii</name>
    <dbReference type="NCBI Taxonomy" id="1650"/>
    <lineage>
        <taxon>Bacteria</taxon>
        <taxon>Bacillati</taxon>
        <taxon>Bacillota</taxon>
        <taxon>Bacilli</taxon>
        <taxon>Bacillales</taxon>
        <taxon>Caryophanaceae</taxon>
        <taxon>Kurthia</taxon>
    </lineage>
</organism>
<proteinExistence type="inferred from homology"/>
<accession>A0A8B4Q9L5</accession>
<dbReference type="Pfam" id="PF01758">
    <property type="entry name" value="SBF"/>
    <property type="match status" value="1"/>
</dbReference>
<dbReference type="InterPro" id="IPR038770">
    <property type="entry name" value="Na+/solute_symporter_sf"/>
</dbReference>
<dbReference type="GO" id="GO:0005886">
    <property type="term" value="C:plasma membrane"/>
    <property type="evidence" value="ECO:0007669"/>
    <property type="project" value="UniProtKB-SubCell"/>
</dbReference>
<dbReference type="AlphaFoldDB" id="A0A8B4Q9L5"/>
<evidence type="ECO:0000256" key="8">
    <source>
        <dbReference type="SAM" id="Phobius"/>
    </source>
</evidence>
<feature type="transmembrane region" description="Helical" evidence="8">
    <location>
        <begin position="288"/>
        <end position="311"/>
    </location>
</feature>
<evidence type="ECO:0000313" key="12">
    <source>
        <dbReference type="Proteomes" id="UP000294641"/>
    </source>
</evidence>
<evidence type="ECO:0000313" key="11">
    <source>
        <dbReference type="Proteomes" id="UP000254330"/>
    </source>
</evidence>
<feature type="transmembrane region" description="Helical" evidence="8">
    <location>
        <begin position="199"/>
        <end position="220"/>
    </location>
</feature>
<keyword evidence="6 8" id="KW-1133">Transmembrane helix</keyword>
<keyword evidence="7 8" id="KW-0472">Membrane</keyword>
<feature type="transmembrane region" description="Helical" evidence="8">
    <location>
        <begin position="264"/>
        <end position="282"/>
    </location>
</feature>
<keyword evidence="12" id="KW-1185">Reference proteome</keyword>
<feature type="transmembrane region" description="Helical" evidence="8">
    <location>
        <begin position="232"/>
        <end position="252"/>
    </location>
</feature>
<keyword evidence="4" id="KW-1003">Cell membrane</keyword>
<dbReference type="EMBL" id="UGNP01000001">
    <property type="protein sequence ID" value="STX09388.1"/>
    <property type="molecule type" value="Genomic_DNA"/>
</dbReference>
<dbReference type="PANTHER" id="PTHR43057:SF1">
    <property type="entry name" value="ARSENICAL-RESISTANCE PROTEIN 3"/>
    <property type="match status" value="1"/>
</dbReference>
<evidence type="ECO:0000256" key="6">
    <source>
        <dbReference type="ARBA" id="ARBA00022989"/>
    </source>
</evidence>
<evidence type="ECO:0000256" key="7">
    <source>
        <dbReference type="ARBA" id="ARBA00023136"/>
    </source>
</evidence>
<keyword evidence="3" id="KW-0813">Transport</keyword>
<dbReference type="Proteomes" id="UP000294641">
    <property type="component" value="Unassembled WGS sequence"/>
</dbReference>
<name>A0A8B4Q9L5_9BACL</name>
<comment type="caution">
    <text evidence="9">The sequence shown here is derived from an EMBL/GenBank/DDBJ whole genome shotgun (WGS) entry which is preliminary data.</text>
</comment>
<keyword evidence="5 8" id="KW-0812">Transmembrane</keyword>
<dbReference type="Proteomes" id="UP000254330">
    <property type="component" value="Unassembled WGS sequence"/>
</dbReference>
<reference evidence="9 11" key="1">
    <citation type="submission" date="2018-06" db="EMBL/GenBank/DDBJ databases">
        <authorList>
            <consortium name="Pathogen Informatics"/>
            <person name="Doyle S."/>
        </authorList>
    </citation>
    <scope>NUCLEOTIDE SEQUENCE [LARGE SCALE GENOMIC DNA]</scope>
    <source>
        <strain evidence="9 11">NCTC10597</strain>
    </source>
</reference>
<feature type="transmembrane region" description="Helical" evidence="8">
    <location>
        <begin position="12"/>
        <end position="31"/>
    </location>
</feature>
<dbReference type="PANTHER" id="PTHR43057">
    <property type="entry name" value="ARSENITE EFFLUX TRANSPORTER"/>
    <property type="match status" value="1"/>
</dbReference>
<feature type="transmembrane region" description="Helical" evidence="8">
    <location>
        <begin position="128"/>
        <end position="148"/>
    </location>
</feature>
<comment type="similarity">
    <text evidence="2">Belongs to the arsenical resistance-3 (ACR3) (TC 2.A.59) family.</text>
</comment>
<sequence>MNNKLQSLENNQIWLYFIALLLGAVSSVFLKDLTTDFSVIISPAIAVLLFTMFAQIPFLEMKKAFSNLPYFIALLIGNFIFVPIAVWTLLQIVDFNSYIAFSIALVLLSPCIDYVIVFTKLGRGNEALMLVSTPILLVLQLLLLPLYMYLFFNNELSSLLQFAPLFKAFLWMIVIPMAFAFALQVTAKSFKLSSTLLKQTAWLPVPFMAIVLFTILATQLPTISDHFHEIKMVIPIFLLFLVIAPLIGKFLSVLFRLPSSTSRTLAFSLSTRNSLVVLPIALALPDQWAIIAAAVIVTQTIIELIGELIYVKIIPKLFK</sequence>
<dbReference type="GO" id="GO:0015104">
    <property type="term" value="F:antimonite transmembrane transporter activity"/>
    <property type="evidence" value="ECO:0007669"/>
    <property type="project" value="TreeGrafter"/>
</dbReference>
<dbReference type="RefSeq" id="WP_109349779.1">
    <property type="nucleotide sequence ID" value="NZ_QFVS01000019.1"/>
</dbReference>
<evidence type="ECO:0000256" key="5">
    <source>
        <dbReference type="ARBA" id="ARBA00022692"/>
    </source>
</evidence>
<gene>
    <name evidence="10" type="ORF">DFR61_12033</name>
    <name evidence="9" type="ORF">NCTC10597_01063</name>
</gene>